<proteinExistence type="predicted"/>
<organism evidence="1">
    <name type="scientific">Microplitis mediator bracovirus</name>
    <dbReference type="NCBI Taxonomy" id="1836595"/>
    <lineage>
        <taxon>Viruses</taxon>
        <taxon>Viruses incertae sedis</taxon>
        <taxon>Polydnaviriformidae</taxon>
        <taxon>Bracoviriform</taxon>
    </lineage>
</organism>
<name>A0A1D5APL0_9VIRU</name>
<accession>A0A1D5APL0</accession>
<reference evidence="1" key="1">
    <citation type="journal article" date="2016" name="PLoS ONE">
        <title>Analysis of Genetic Variation across the Encapsidated Genome of Microplitis demolitor Bracovirus in Parasitoid Wasps.</title>
        <authorList>
            <person name="Burke G.R."/>
        </authorList>
    </citation>
    <scope>NUCLEOTIDE SEQUENCE</scope>
    <source>
        <strain evidence="1">UGA</strain>
    </source>
</reference>
<sequence>MSHRSACLVPRQWGAISTDHLEKVINQEMAFYYYNFNQIEGLTLRTEGVTATMKTYNNHGWMRKSDDIRNQPHPKEYFPVYVPCIFCSEP</sequence>
<dbReference type="EMBL" id="KX223743">
    <property type="protein sequence ID" value="AOH69159.1"/>
    <property type="molecule type" value="Genomic_DNA"/>
</dbReference>
<protein>
    <submittedName>
        <fullName evidence="1">Uncharacterized protein</fullName>
    </submittedName>
</protein>
<evidence type="ECO:0000313" key="1">
    <source>
        <dbReference type="EMBL" id="AOH69159.1"/>
    </source>
</evidence>
<gene>
    <name evidence="1" type="ORF">A6F54_91</name>
</gene>